<comment type="function">
    <text evidence="8">Involved in beta-(1--&gt;2)glucan export. Transmembrane domains (TMD) form a pore in the inner membrane and the ATP-binding domain (NBD) is responsible for energy generation.</text>
</comment>
<dbReference type="Gene3D" id="3.40.50.300">
    <property type="entry name" value="P-loop containing nucleotide triphosphate hydrolases"/>
    <property type="match status" value="1"/>
</dbReference>
<dbReference type="InterPro" id="IPR003439">
    <property type="entry name" value="ABC_transporter-like_ATP-bd"/>
</dbReference>
<dbReference type="InterPro" id="IPR017871">
    <property type="entry name" value="ABC_transporter-like_CS"/>
</dbReference>
<dbReference type="InterPro" id="IPR027417">
    <property type="entry name" value="P-loop_NTPase"/>
</dbReference>
<dbReference type="RefSeq" id="WP_135163425.1">
    <property type="nucleotide sequence ID" value="NZ_SPQS01000005.1"/>
</dbReference>
<protein>
    <submittedName>
        <fullName evidence="10">ABC transporter ATP-binding protein</fullName>
    </submittedName>
</protein>
<evidence type="ECO:0000256" key="1">
    <source>
        <dbReference type="ARBA" id="ARBA00004417"/>
    </source>
</evidence>
<evidence type="ECO:0000256" key="5">
    <source>
        <dbReference type="ARBA" id="ARBA00022741"/>
    </source>
</evidence>
<dbReference type="PANTHER" id="PTHR43297">
    <property type="entry name" value="OLIGOPEPTIDE TRANSPORT ATP-BINDING PROTEIN APPD"/>
    <property type="match status" value="1"/>
</dbReference>
<keyword evidence="7" id="KW-0472">Membrane</keyword>
<evidence type="ECO:0000313" key="11">
    <source>
        <dbReference type="Proteomes" id="UP000297700"/>
    </source>
</evidence>
<dbReference type="GO" id="GO:0015833">
    <property type="term" value="P:peptide transport"/>
    <property type="evidence" value="ECO:0007669"/>
    <property type="project" value="InterPro"/>
</dbReference>
<evidence type="ECO:0000256" key="7">
    <source>
        <dbReference type="ARBA" id="ARBA00023136"/>
    </source>
</evidence>
<dbReference type="GO" id="GO:0055085">
    <property type="term" value="P:transmembrane transport"/>
    <property type="evidence" value="ECO:0007669"/>
    <property type="project" value="UniProtKB-ARBA"/>
</dbReference>
<dbReference type="PANTHER" id="PTHR43297:SF2">
    <property type="entry name" value="DIPEPTIDE TRANSPORT ATP-BINDING PROTEIN DPPD"/>
    <property type="match status" value="1"/>
</dbReference>
<proteinExistence type="inferred from homology"/>
<dbReference type="FunFam" id="3.40.50.300:FF:000016">
    <property type="entry name" value="Oligopeptide ABC transporter ATP-binding component"/>
    <property type="match status" value="1"/>
</dbReference>
<comment type="similarity">
    <text evidence="2">Belongs to the ABC transporter superfamily.</text>
</comment>
<dbReference type="AlphaFoldDB" id="A0A4Y9P9X0"/>
<evidence type="ECO:0000256" key="8">
    <source>
        <dbReference type="ARBA" id="ARBA00024722"/>
    </source>
</evidence>
<organism evidence="10 11">
    <name type="scientific">Bradyrhizobium frederickii</name>
    <dbReference type="NCBI Taxonomy" id="2560054"/>
    <lineage>
        <taxon>Bacteria</taxon>
        <taxon>Pseudomonadati</taxon>
        <taxon>Pseudomonadota</taxon>
        <taxon>Alphaproteobacteria</taxon>
        <taxon>Hyphomicrobiales</taxon>
        <taxon>Nitrobacteraceae</taxon>
        <taxon>Bradyrhizobium</taxon>
    </lineage>
</organism>
<dbReference type="NCBIfam" id="TIGR01727">
    <property type="entry name" value="oligo_HPY"/>
    <property type="match status" value="1"/>
</dbReference>
<dbReference type="InterPro" id="IPR050388">
    <property type="entry name" value="ABC_Ni/Peptide_Import"/>
</dbReference>
<dbReference type="PROSITE" id="PS00211">
    <property type="entry name" value="ABC_TRANSPORTER_1"/>
    <property type="match status" value="1"/>
</dbReference>
<comment type="subcellular location">
    <subcellularLocation>
        <location evidence="1">Cell inner membrane</location>
        <topology evidence="1">Peripheral membrane protein</topology>
    </subcellularLocation>
</comment>
<keyword evidence="5" id="KW-0547">Nucleotide-binding</keyword>
<accession>A0A4Y9P9X0</accession>
<keyword evidence="6 10" id="KW-0067">ATP-binding</keyword>
<evidence type="ECO:0000313" key="10">
    <source>
        <dbReference type="EMBL" id="TFV77094.1"/>
    </source>
</evidence>
<evidence type="ECO:0000256" key="3">
    <source>
        <dbReference type="ARBA" id="ARBA00022448"/>
    </source>
</evidence>
<dbReference type="GO" id="GO:0016887">
    <property type="term" value="F:ATP hydrolysis activity"/>
    <property type="evidence" value="ECO:0007669"/>
    <property type="project" value="InterPro"/>
</dbReference>
<dbReference type="CDD" id="cd03257">
    <property type="entry name" value="ABC_NikE_OppD_transporters"/>
    <property type="match status" value="1"/>
</dbReference>
<keyword evidence="3" id="KW-0813">Transport</keyword>
<keyword evidence="4" id="KW-1003">Cell membrane</keyword>
<dbReference type="Proteomes" id="UP000297700">
    <property type="component" value="Unassembled WGS sequence"/>
</dbReference>
<dbReference type="Pfam" id="PF08352">
    <property type="entry name" value="oligo_HPY"/>
    <property type="match status" value="1"/>
</dbReference>
<evidence type="ECO:0000256" key="4">
    <source>
        <dbReference type="ARBA" id="ARBA00022475"/>
    </source>
</evidence>
<dbReference type="SUPFAM" id="SSF52540">
    <property type="entry name" value="P-loop containing nucleoside triphosphate hydrolases"/>
    <property type="match status" value="1"/>
</dbReference>
<dbReference type="GO" id="GO:0005524">
    <property type="term" value="F:ATP binding"/>
    <property type="evidence" value="ECO:0007669"/>
    <property type="project" value="UniProtKB-KW"/>
</dbReference>
<evidence type="ECO:0000259" key="9">
    <source>
        <dbReference type="PROSITE" id="PS50893"/>
    </source>
</evidence>
<evidence type="ECO:0000256" key="6">
    <source>
        <dbReference type="ARBA" id="ARBA00022840"/>
    </source>
</evidence>
<name>A0A4Y9P9X0_9BRAD</name>
<dbReference type="PROSITE" id="PS50893">
    <property type="entry name" value="ABC_TRANSPORTER_2"/>
    <property type="match status" value="1"/>
</dbReference>
<sequence length="335" mass="36182">MTKQSDLVLEVKNLKTVFFTNSGLFKAVDDLSFSVRRGETLAIVGESGCGKSVTALSLMRLVPDPPGRIIGGSVSLEGTDLLALDEAEMRAVRGNRISMIFQEPMTSLNPVMRIGDQIVEAVRLHRSIPAREAQTIAVEMLRLVRIPEPARRAREYPHQLSGGMRQRAMIAMALACRPALLLADEPTTALDVTIQAQILALILDLQKELGTGLVLITHDLGVVAQTAQRVIVMYAGRKVEEASVEALFASPMHPYTRGLMASIPAVPAAGIVAPERLNEIPGTVPSLVRLPKGCAFAPRCKLAIKRCEAEYPPLADWGGGHLAACWRAEEVAEVA</sequence>
<dbReference type="SMART" id="SM00382">
    <property type="entry name" value="AAA"/>
    <property type="match status" value="1"/>
</dbReference>
<dbReference type="GO" id="GO:0005886">
    <property type="term" value="C:plasma membrane"/>
    <property type="evidence" value="ECO:0007669"/>
    <property type="project" value="UniProtKB-SubCell"/>
</dbReference>
<dbReference type="Pfam" id="PF00005">
    <property type="entry name" value="ABC_tran"/>
    <property type="match status" value="1"/>
</dbReference>
<gene>
    <name evidence="10" type="ORF">E4K64_10390</name>
</gene>
<feature type="domain" description="ABC transporter" evidence="9">
    <location>
        <begin position="9"/>
        <end position="260"/>
    </location>
</feature>
<dbReference type="InterPro" id="IPR003593">
    <property type="entry name" value="AAA+_ATPase"/>
</dbReference>
<dbReference type="InterPro" id="IPR013563">
    <property type="entry name" value="Oligopep_ABC_C"/>
</dbReference>
<dbReference type="EMBL" id="SPQS01000005">
    <property type="protein sequence ID" value="TFV77094.1"/>
    <property type="molecule type" value="Genomic_DNA"/>
</dbReference>
<comment type="caution">
    <text evidence="10">The sequence shown here is derived from an EMBL/GenBank/DDBJ whole genome shotgun (WGS) entry which is preliminary data.</text>
</comment>
<reference evidence="10 11" key="1">
    <citation type="submission" date="2019-03" db="EMBL/GenBank/DDBJ databases">
        <title>Bradyrhizobium strains diversity.</title>
        <authorList>
            <person name="Urquiaga M.C.O."/>
            <person name="Hungria M."/>
            <person name="Delamuta J.R.M."/>
            <person name="Klepa M.S."/>
        </authorList>
    </citation>
    <scope>NUCLEOTIDE SEQUENCE [LARGE SCALE GENOMIC DNA]</scope>
    <source>
        <strain evidence="10 11">CNPSo 3426</strain>
    </source>
</reference>
<evidence type="ECO:0000256" key="2">
    <source>
        <dbReference type="ARBA" id="ARBA00005417"/>
    </source>
</evidence>